<accession>A0A8J8N9G4</accession>
<keyword evidence="2" id="KW-1185">Reference proteome</keyword>
<evidence type="ECO:0000313" key="1">
    <source>
        <dbReference type="EMBL" id="TNV70801.1"/>
    </source>
</evidence>
<dbReference type="EMBL" id="RRYP01032591">
    <property type="protein sequence ID" value="TNV70801.1"/>
    <property type="molecule type" value="Genomic_DNA"/>
</dbReference>
<organism evidence="1 2">
    <name type="scientific">Halteria grandinella</name>
    <dbReference type="NCBI Taxonomy" id="5974"/>
    <lineage>
        <taxon>Eukaryota</taxon>
        <taxon>Sar</taxon>
        <taxon>Alveolata</taxon>
        <taxon>Ciliophora</taxon>
        <taxon>Intramacronucleata</taxon>
        <taxon>Spirotrichea</taxon>
        <taxon>Stichotrichia</taxon>
        <taxon>Sporadotrichida</taxon>
        <taxon>Halteriidae</taxon>
        <taxon>Halteria</taxon>
    </lineage>
</organism>
<dbReference type="Proteomes" id="UP000785679">
    <property type="component" value="Unassembled WGS sequence"/>
</dbReference>
<sequence>MRQQFQAWRSLPTCLTFMEISQMQLAQSNQVMQQNNDLALRFQQPELSQRYKHHQCDLASEQCFQLQMMGMAVMMQPFLRIPSKVMLNSFVPQIYFQFVAQYDVLDQEGFQSELLKPGSYLAPTPDGLPRNHKQVGVICQLWKQLRIQL</sequence>
<evidence type="ECO:0000313" key="2">
    <source>
        <dbReference type="Proteomes" id="UP000785679"/>
    </source>
</evidence>
<protein>
    <submittedName>
        <fullName evidence="1">Uncharacterized protein</fullName>
    </submittedName>
</protein>
<name>A0A8J8N9G4_HALGN</name>
<dbReference type="AlphaFoldDB" id="A0A8J8N9G4"/>
<gene>
    <name evidence="1" type="ORF">FGO68_gene8989</name>
</gene>
<proteinExistence type="predicted"/>
<reference evidence="1" key="1">
    <citation type="submission" date="2019-06" db="EMBL/GenBank/DDBJ databases">
        <authorList>
            <person name="Zheng W."/>
        </authorList>
    </citation>
    <scope>NUCLEOTIDE SEQUENCE</scope>
    <source>
        <strain evidence="1">QDHG01</strain>
    </source>
</reference>
<comment type="caution">
    <text evidence="1">The sequence shown here is derived from an EMBL/GenBank/DDBJ whole genome shotgun (WGS) entry which is preliminary data.</text>
</comment>